<dbReference type="InterPro" id="IPR043128">
    <property type="entry name" value="Rev_trsase/Diguanyl_cyclase"/>
</dbReference>
<dbReference type="PROSITE" id="PS50887">
    <property type="entry name" value="GGDEF"/>
    <property type="match status" value="1"/>
</dbReference>
<dbReference type="Pfam" id="PF07695">
    <property type="entry name" value="7TMR-DISM_7TM"/>
    <property type="match status" value="1"/>
</dbReference>
<keyword evidence="1" id="KW-1133">Transmembrane helix</keyword>
<name>A0A1P8JTP1_9BURK</name>
<dbReference type="EMBL" id="CP019236">
    <property type="protein sequence ID" value="APW37095.1"/>
    <property type="molecule type" value="Genomic_DNA"/>
</dbReference>
<feature type="transmembrane region" description="Helical" evidence="1">
    <location>
        <begin position="344"/>
        <end position="366"/>
    </location>
</feature>
<dbReference type="STRING" id="1842727.RD110_07720"/>
<dbReference type="NCBIfam" id="TIGR00254">
    <property type="entry name" value="GGDEF"/>
    <property type="match status" value="1"/>
</dbReference>
<dbReference type="PANTHER" id="PTHR46663">
    <property type="entry name" value="DIGUANYLATE CYCLASE DGCT-RELATED"/>
    <property type="match status" value="1"/>
</dbReference>
<feature type="chain" id="PRO_5013224470" description="GGDEF domain-containing protein" evidence="2">
    <location>
        <begin position="27"/>
        <end position="586"/>
    </location>
</feature>
<keyword evidence="1" id="KW-0472">Membrane</keyword>
<keyword evidence="1" id="KW-0812">Transmembrane</keyword>
<gene>
    <name evidence="4" type="ORF">RD110_07720</name>
</gene>
<feature type="transmembrane region" description="Helical" evidence="1">
    <location>
        <begin position="225"/>
        <end position="242"/>
    </location>
</feature>
<reference evidence="4 5" key="1">
    <citation type="submission" date="2017-01" db="EMBL/GenBank/DDBJ databases">
        <authorList>
            <person name="Mah S.A."/>
            <person name="Swanson W.J."/>
            <person name="Moy G.W."/>
            <person name="Vacquier V.D."/>
        </authorList>
    </citation>
    <scope>NUCLEOTIDE SEQUENCE [LARGE SCALE GENOMIC DNA]</scope>
    <source>
        <strain evidence="4 5">DCY110</strain>
    </source>
</reference>
<protein>
    <recommendedName>
        <fullName evidence="3">GGDEF domain-containing protein</fullName>
    </recommendedName>
</protein>
<feature type="transmembrane region" description="Helical" evidence="1">
    <location>
        <begin position="291"/>
        <end position="308"/>
    </location>
</feature>
<dbReference type="PANTHER" id="PTHR46663:SF2">
    <property type="entry name" value="GGDEF DOMAIN-CONTAINING PROTEIN"/>
    <property type="match status" value="1"/>
</dbReference>
<dbReference type="InterPro" id="IPR029787">
    <property type="entry name" value="Nucleotide_cyclase"/>
</dbReference>
<dbReference type="Pfam" id="PF00990">
    <property type="entry name" value="GGDEF"/>
    <property type="match status" value="1"/>
</dbReference>
<dbReference type="InterPro" id="IPR011622">
    <property type="entry name" value="7TMR_DISM_rcpt_extracell_dom2"/>
</dbReference>
<organism evidence="4 5">
    <name type="scientific">Rhodoferax koreensis</name>
    <dbReference type="NCBI Taxonomy" id="1842727"/>
    <lineage>
        <taxon>Bacteria</taxon>
        <taxon>Pseudomonadati</taxon>
        <taxon>Pseudomonadota</taxon>
        <taxon>Betaproteobacteria</taxon>
        <taxon>Burkholderiales</taxon>
        <taxon>Comamonadaceae</taxon>
        <taxon>Rhodoferax</taxon>
    </lineage>
</organism>
<evidence type="ECO:0000313" key="4">
    <source>
        <dbReference type="EMBL" id="APW37095.1"/>
    </source>
</evidence>
<dbReference type="CDD" id="cd01949">
    <property type="entry name" value="GGDEF"/>
    <property type="match status" value="1"/>
</dbReference>
<dbReference type="AlphaFoldDB" id="A0A1P8JTP1"/>
<dbReference type="SUPFAM" id="SSF55073">
    <property type="entry name" value="Nucleotide cyclase"/>
    <property type="match status" value="1"/>
</dbReference>
<keyword evidence="2" id="KW-0732">Signal</keyword>
<feature type="transmembrane region" description="Helical" evidence="1">
    <location>
        <begin position="314"/>
        <end position="337"/>
    </location>
</feature>
<dbReference type="InterPro" id="IPR000160">
    <property type="entry name" value="GGDEF_dom"/>
</dbReference>
<dbReference type="KEGG" id="rhy:RD110_07720"/>
<dbReference type="Gene3D" id="2.60.40.2380">
    <property type="match status" value="1"/>
</dbReference>
<feature type="domain" description="GGDEF" evidence="3">
    <location>
        <begin position="444"/>
        <end position="577"/>
    </location>
</feature>
<dbReference type="InterPro" id="IPR011623">
    <property type="entry name" value="7TMR_DISM_rcpt_extracell_dom1"/>
</dbReference>
<feature type="transmembrane region" description="Helical" evidence="1">
    <location>
        <begin position="195"/>
        <end position="218"/>
    </location>
</feature>
<evidence type="ECO:0000259" key="3">
    <source>
        <dbReference type="PROSITE" id="PS50887"/>
    </source>
</evidence>
<evidence type="ECO:0000256" key="1">
    <source>
        <dbReference type="SAM" id="Phobius"/>
    </source>
</evidence>
<sequence>MSIRSCCLALVLAWSWVLLASAVARAEVVPLVTLDAAPGGTSLVGRIGYLEDVQGSMSIADIRNTSLDDRFAVPSSVVQQSGLDAHARWFKVRLHQAGSNGNWLIDSSNSILQHFSVYGPYDVNGTALAPPRLGDLAVPSAQPALDGDRAMYRFHLAQPGEYTLYLRAVSDLPQYYQWSVWDAVQFGQAEQGLSMYNGICYGLLLGMLIYNLMLLAVFREPLYGYHFLACLFAIVTIAALNGHLGRYLLADARAWVPTVVLAAPPLWIAFAALFCRSFLELPRYAPRLARSLLAFMPLCGLAVLLALLGPTRWALVLTQALSLATPVVMFAAAGVALQRGFRPAGWYLAALAVLFFAAAGVALNNFRVLDLPWHYDGLQFGLVVEITVLVVAMGSRIHLVRKLNGELGQKAEQLARDAQTDPLTGLSNRSGWTQHGRRLLETSTQAAVLLIDLDHFKPVNDQCGHAAGDKVLATVGQRLQSVLGGRDLAARLGGDEFAVLLGDTPDRAALQALVQRMIHLVAQPVPFDGKQLKVGCSIGIARFPSDGRDLSVLMHAADQAMYFVKKHGRGDSAFNEDTTPATLAAA</sequence>
<feature type="transmembrane region" description="Helical" evidence="1">
    <location>
        <begin position="378"/>
        <end position="399"/>
    </location>
</feature>
<dbReference type="InterPro" id="IPR052163">
    <property type="entry name" value="DGC-Regulatory_Protein"/>
</dbReference>
<dbReference type="Proteomes" id="UP000186609">
    <property type="component" value="Chromosome"/>
</dbReference>
<feature type="transmembrane region" description="Helical" evidence="1">
    <location>
        <begin position="254"/>
        <end position="279"/>
    </location>
</feature>
<feature type="signal peptide" evidence="2">
    <location>
        <begin position="1"/>
        <end position="26"/>
    </location>
</feature>
<dbReference type="Pfam" id="PF07696">
    <property type="entry name" value="7TMR-DISMED2"/>
    <property type="match status" value="1"/>
</dbReference>
<dbReference type="Gene3D" id="3.30.70.270">
    <property type="match status" value="1"/>
</dbReference>
<keyword evidence="5" id="KW-1185">Reference proteome</keyword>
<accession>A0A1P8JTP1</accession>
<evidence type="ECO:0000313" key="5">
    <source>
        <dbReference type="Proteomes" id="UP000186609"/>
    </source>
</evidence>
<evidence type="ECO:0000256" key="2">
    <source>
        <dbReference type="SAM" id="SignalP"/>
    </source>
</evidence>
<dbReference type="SMART" id="SM00267">
    <property type="entry name" value="GGDEF"/>
    <property type="match status" value="1"/>
</dbReference>
<proteinExistence type="predicted"/>